<dbReference type="Proteomes" id="UP000729701">
    <property type="component" value="Unassembled WGS sequence"/>
</dbReference>
<evidence type="ECO:0000313" key="2">
    <source>
        <dbReference type="Proteomes" id="UP000729701"/>
    </source>
</evidence>
<accession>A0A951QTS5</accession>
<dbReference type="Gene3D" id="3.40.50.1440">
    <property type="entry name" value="Tubulin/FtsZ, GTPase domain"/>
    <property type="match status" value="1"/>
</dbReference>
<comment type="caution">
    <text evidence="1">The sequence shown here is derived from an EMBL/GenBank/DDBJ whole genome shotgun (WGS) entry which is preliminary data.</text>
</comment>
<reference evidence="1" key="1">
    <citation type="submission" date="2021-05" db="EMBL/GenBank/DDBJ databases">
        <authorList>
            <person name="Pietrasiak N."/>
            <person name="Ward R."/>
            <person name="Stajich J.E."/>
            <person name="Kurbessoian T."/>
        </authorList>
    </citation>
    <scope>NUCLEOTIDE SEQUENCE</scope>
    <source>
        <strain evidence="1">GSE-NOS-MK-12-04C</strain>
    </source>
</reference>
<name>A0A951QTS5_9CYAN</name>
<organism evidence="1 2">
    <name type="scientific">Cyanomargarita calcarea GSE-NOS-MK-12-04C</name>
    <dbReference type="NCBI Taxonomy" id="2839659"/>
    <lineage>
        <taxon>Bacteria</taxon>
        <taxon>Bacillati</taxon>
        <taxon>Cyanobacteriota</taxon>
        <taxon>Cyanophyceae</taxon>
        <taxon>Nostocales</taxon>
        <taxon>Cyanomargaritaceae</taxon>
        <taxon>Cyanomargarita</taxon>
    </lineage>
</organism>
<dbReference type="AlphaFoldDB" id="A0A951QTS5"/>
<reference evidence="1" key="2">
    <citation type="journal article" date="2022" name="Microbiol. Resour. Announc.">
        <title>Metagenome Sequencing to Explore Phylogenomics of Terrestrial Cyanobacteria.</title>
        <authorList>
            <person name="Ward R.D."/>
            <person name="Stajich J.E."/>
            <person name="Johansen J.R."/>
            <person name="Huntemann M."/>
            <person name="Clum A."/>
            <person name="Foster B."/>
            <person name="Foster B."/>
            <person name="Roux S."/>
            <person name="Palaniappan K."/>
            <person name="Varghese N."/>
            <person name="Mukherjee S."/>
            <person name="Reddy T.B.K."/>
            <person name="Daum C."/>
            <person name="Copeland A."/>
            <person name="Chen I.A."/>
            <person name="Ivanova N.N."/>
            <person name="Kyrpides N.C."/>
            <person name="Shapiro N."/>
            <person name="Eloe-Fadrosh E.A."/>
            <person name="Pietrasiak N."/>
        </authorList>
    </citation>
    <scope>NUCLEOTIDE SEQUENCE</scope>
    <source>
        <strain evidence="1">GSE-NOS-MK-12-04C</strain>
    </source>
</reference>
<proteinExistence type="predicted"/>
<dbReference type="EMBL" id="JAHHGZ010000074">
    <property type="protein sequence ID" value="MBW4672369.1"/>
    <property type="molecule type" value="Genomic_DNA"/>
</dbReference>
<protein>
    <submittedName>
        <fullName evidence="1">Tubulin-like doman-containing protein</fullName>
    </submittedName>
</protein>
<dbReference type="Pfam" id="PF13809">
    <property type="entry name" value="Tubulin_2"/>
    <property type="match status" value="1"/>
</dbReference>
<sequence length="913" mass="103594">MSRPTVVFRPTVVIGLGGTGYEVVLKLKKRFIDVYGYVPEIIRFLSIDTTENIQEREKSPDGTKVVLEPNELYAISVANPGSLIGRSNEHIDEWWPKDKVPCTSILSGAGQIRARGRLALFAKVGDINALIGQAINTVREIRTNKQTFADNFQVSSRDGVEVFIVGSLAGGTGSGTFLDVAFLTRQYLNSFSNITGIFVLPRVFSNISQTHLVKSNAYGALKEIEHFWELSPSKAIEIDYGICKVKVDRPPFDAVFLIDGVNKNGTVVSRPDDLQNLVADGLYVQIGSQIGLDAANVADNIRAYLATGEKVRGRNINYCSFGFATLTLPVQQYERMKLEDGQNLLHNHLMASPPITDLENEVVRFLQDCNLGEATSVLNALIESAGGGQLKPEFRIGEIRFDKTALATIKELYKRQLDQFEQRTARELATNFQRLQETATTAIFTSWERGINRPNGLAYVSQFLTKLSEKLDELQQSVQRKSQETQSSFNALKLESHEDNIKKATEALFSNKNNIQAACQKYKERADQKWKMYLHWKRCDKASELYGALRAKIEEIQEKCQRFHSNLDRVYRDLQQNYHEVSRQGANDNPFIHTIQRVNLQSKRPKIIGEDFIRWYREQYQTLTNWSDKKALDVKNEILAFLNEAYHPLTSMTVEQVLADSNPEDAGEDLRQLGKLAVPLWQFDESEIPTQQQHIITEFYYYGVGDNQTVFSSPPLSSRVPKGRDNPSFVPTGEPHKVTLFRVEIGVPLFAFNGMKDMELAYLDPNKAFKHLHRNWTNFPNLIPPEDDGGALRWFALALAPDPYKLIARLKKQYCVHTEQARKLEGGILPLGDNRKSALKAFKSNLPLVKEIARKVDDITYEDKDKAKSILEKYIEELNQNLKSGRIDPQIQEQVQMEIQEIEAYLEDLDVII</sequence>
<dbReference type="SUPFAM" id="SSF52490">
    <property type="entry name" value="Tubulin nucleotide-binding domain-like"/>
    <property type="match status" value="1"/>
</dbReference>
<dbReference type="InterPro" id="IPR036525">
    <property type="entry name" value="Tubulin/FtsZ_GTPase_sf"/>
</dbReference>
<dbReference type="InterPro" id="IPR025904">
    <property type="entry name" value="Tubulin-like"/>
</dbReference>
<gene>
    <name evidence="1" type="ORF">KME60_34365</name>
</gene>
<evidence type="ECO:0000313" key="1">
    <source>
        <dbReference type="EMBL" id="MBW4672369.1"/>
    </source>
</evidence>